<dbReference type="InterPro" id="IPR003987">
    <property type="entry name" value="ICAM_VCAM_N"/>
</dbReference>
<dbReference type="EMBL" id="VWZB01007073">
    <property type="protein sequence ID" value="NXF42086.1"/>
    <property type="molecule type" value="Genomic_DNA"/>
</dbReference>
<keyword evidence="7" id="KW-0472">Membrane</keyword>
<dbReference type="GO" id="GO:0005178">
    <property type="term" value="F:integrin binding"/>
    <property type="evidence" value="ECO:0007669"/>
    <property type="project" value="InterPro"/>
</dbReference>
<keyword evidence="9" id="KW-0325">Glycoprotein</keyword>
<dbReference type="PRINTS" id="PR01472">
    <property type="entry name" value="ICAMVCAM1"/>
</dbReference>
<evidence type="ECO:0000256" key="8">
    <source>
        <dbReference type="ARBA" id="ARBA00023157"/>
    </source>
</evidence>
<keyword evidence="3" id="KW-0732">Signal</keyword>
<keyword evidence="5" id="KW-0130">Cell adhesion</keyword>
<comment type="subcellular location">
    <subcellularLocation>
        <location evidence="1">Membrane</location>
        <topology evidence="1">Single-pass type I membrane protein</topology>
    </subcellularLocation>
</comment>
<reference evidence="11 12" key="1">
    <citation type="submission" date="2019-09" db="EMBL/GenBank/DDBJ databases">
        <title>Bird 10,000 Genomes (B10K) Project - Family phase.</title>
        <authorList>
            <person name="Zhang G."/>
        </authorList>
    </citation>
    <scope>NUCLEOTIDE SEQUENCE [LARGE SCALE GENOMIC DNA]</scope>
    <source>
        <strain evidence="11">B10K-CU-031-10</strain>
        <tissue evidence="11">Muscle</tissue>
    </source>
</reference>
<dbReference type="SUPFAM" id="SSF48726">
    <property type="entry name" value="Immunoglobulin"/>
    <property type="match status" value="1"/>
</dbReference>
<dbReference type="InterPro" id="IPR013783">
    <property type="entry name" value="Ig-like_fold"/>
</dbReference>
<dbReference type="PANTHER" id="PTHR13771:SF9">
    <property type="entry name" value="INTERCELLULAR ADHESION MOLECULE 5"/>
    <property type="match status" value="1"/>
</dbReference>
<dbReference type="Proteomes" id="UP000538472">
    <property type="component" value="Unassembled WGS sequence"/>
</dbReference>
<evidence type="ECO:0000256" key="6">
    <source>
        <dbReference type="ARBA" id="ARBA00022989"/>
    </source>
</evidence>
<evidence type="ECO:0000256" key="7">
    <source>
        <dbReference type="ARBA" id="ARBA00023136"/>
    </source>
</evidence>
<accession>A0A7K8TK19</accession>
<dbReference type="InterPro" id="IPR047012">
    <property type="entry name" value="ICAM_VCAM"/>
</dbReference>
<dbReference type="GO" id="GO:0005886">
    <property type="term" value="C:plasma membrane"/>
    <property type="evidence" value="ECO:0007669"/>
    <property type="project" value="TreeGrafter"/>
</dbReference>
<dbReference type="GO" id="GO:0098609">
    <property type="term" value="P:cell-cell adhesion"/>
    <property type="evidence" value="ECO:0007669"/>
    <property type="project" value="InterPro"/>
</dbReference>
<keyword evidence="10" id="KW-0393">Immunoglobulin domain</keyword>
<evidence type="ECO:0000313" key="11">
    <source>
        <dbReference type="EMBL" id="NXF42086.1"/>
    </source>
</evidence>
<dbReference type="Gene3D" id="2.60.40.10">
    <property type="entry name" value="Immunoglobulins"/>
    <property type="match status" value="1"/>
</dbReference>
<evidence type="ECO:0000256" key="3">
    <source>
        <dbReference type="ARBA" id="ARBA00022729"/>
    </source>
</evidence>
<comment type="caution">
    <text evidence="11">The sequence shown here is derived from an EMBL/GenBank/DDBJ whole genome shotgun (WGS) entry which is preliminary data.</text>
</comment>
<sequence>LLNVTEWNSSVLCYYGCGSERKVLSTKLIVYRALAPAALEPVPALAVGESHELTCHVADVAPIRYLTVTLRQGSEVLHTETFEQHGQDEPVTARVTYQLKARRQDDG</sequence>
<protein>
    <submittedName>
        <fullName evidence="11">ICAM4 protein</fullName>
    </submittedName>
</protein>
<gene>
    <name evidence="11" type="primary">Icam4</name>
    <name evidence="11" type="ORF">NYCBRA_R15167</name>
</gene>
<evidence type="ECO:0000256" key="5">
    <source>
        <dbReference type="ARBA" id="ARBA00022889"/>
    </source>
</evidence>
<keyword evidence="2" id="KW-0812">Transmembrane</keyword>
<keyword evidence="4" id="KW-0677">Repeat</keyword>
<evidence type="ECO:0000256" key="1">
    <source>
        <dbReference type="ARBA" id="ARBA00004479"/>
    </source>
</evidence>
<dbReference type="AlphaFoldDB" id="A0A7K8TK19"/>
<dbReference type="InterPro" id="IPR036179">
    <property type="entry name" value="Ig-like_dom_sf"/>
</dbReference>
<evidence type="ECO:0000256" key="10">
    <source>
        <dbReference type="ARBA" id="ARBA00023319"/>
    </source>
</evidence>
<evidence type="ECO:0000256" key="9">
    <source>
        <dbReference type="ARBA" id="ARBA00023180"/>
    </source>
</evidence>
<keyword evidence="6" id="KW-1133">Transmembrane helix</keyword>
<evidence type="ECO:0000256" key="2">
    <source>
        <dbReference type="ARBA" id="ARBA00022692"/>
    </source>
</evidence>
<name>A0A7K8TK19_9AVES</name>
<feature type="non-terminal residue" evidence="11">
    <location>
        <position position="1"/>
    </location>
</feature>
<evidence type="ECO:0000313" key="12">
    <source>
        <dbReference type="Proteomes" id="UP000538472"/>
    </source>
</evidence>
<dbReference type="PANTHER" id="PTHR13771">
    <property type="entry name" value="INTERCELLULAR ADHESION MOLECULE"/>
    <property type="match status" value="1"/>
</dbReference>
<organism evidence="11 12">
    <name type="scientific">Nyctibius bracteatus</name>
    <name type="common">Rufous potoo</name>
    <dbReference type="NCBI Taxonomy" id="48426"/>
    <lineage>
        <taxon>Eukaryota</taxon>
        <taxon>Metazoa</taxon>
        <taxon>Chordata</taxon>
        <taxon>Craniata</taxon>
        <taxon>Vertebrata</taxon>
        <taxon>Euteleostomi</taxon>
        <taxon>Archelosauria</taxon>
        <taxon>Archosauria</taxon>
        <taxon>Dinosauria</taxon>
        <taxon>Saurischia</taxon>
        <taxon>Theropoda</taxon>
        <taxon>Coelurosauria</taxon>
        <taxon>Aves</taxon>
        <taxon>Neognathae</taxon>
        <taxon>Neoaves</taxon>
        <taxon>Strisores</taxon>
        <taxon>Caprimulgiformes</taxon>
        <taxon>Nyctibiidae</taxon>
        <taxon>Nyctibius</taxon>
    </lineage>
</organism>
<proteinExistence type="predicted"/>
<evidence type="ECO:0000256" key="4">
    <source>
        <dbReference type="ARBA" id="ARBA00022737"/>
    </source>
</evidence>
<keyword evidence="8" id="KW-1015">Disulfide bond</keyword>
<feature type="non-terminal residue" evidence="11">
    <location>
        <position position="107"/>
    </location>
</feature>
<keyword evidence="12" id="KW-1185">Reference proteome</keyword>